<comment type="function">
    <text evidence="5">Serine peptidase whose precise substrate specificity remains unclear. Does not cleave peptides after a arginine or lysine residue. Regulates trans-Golgi network morphology and sorting by regulating the membrane binding of the AP-1 complex. May play a role in the regulation of synaptic vesicle exocytosis.</text>
</comment>
<keyword evidence="3 6" id="KW-0378">Hydrolase</keyword>
<organism evidence="9">
    <name type="scientific">Glycine soja</name>
    <name type="common">Wild soybean</name>
    <dbReference type="NCBI Taxonomy" id="3848"/>
    <lineage>
        <taxon>Eukaryota</taxon>
        <taxon>Viridiplantae</taxon>
        <taxon>Streptophyta</taxon>
        <taxon>Embryophyta</taxon>
        <taxon>Tracheophyta</taxon>
        <taxon>Spermatophyta</taxon>
        <taxon>Magnoliopsida</taxon>
        <taxon>eudicotyledons</taxon>
        <taxon>Gunneridae</taxon>
        <taxon>Pentapetalae</taxon>
        <taxon>rosids</taxon>
        <taxon>fabids</taxon>
        <taxon>Fabales</taxon>
        <taxon>Fabaceae</taxon>
        <taxon>Papilionoideae</taxon>
        <taxon>50 kb inversion clade</taxon>
        <taxon>NPAAA clade</taxon>
        <taxon>indigoferoid/millettioid clade</taxon>
        <taxon>Phaseoleae</taxon>
        <taxon>Glycine</taxon>
        <taxon>Glycine subgen. Soja</taxon>
    </lineage>
</organism>
<dbReference type="PRINTS" id="PR00862">
    <property type="entry name" value="PROLIGOPTASE"/>
</dbReference>
<evidence type="ECO:0000256" key="4">
    <source>
        <dbReference type="ARBA" id="ARBA00022825"/>
    </source>
</evidence>
<keyword evidence="2 6" id="KW-0645">Protease</keyword>
<dbReference type="Gene3D" id="2.130.10.120">
    <property type="entry name" value="Prolyl oligopeptidase, N-terminal domain"/>
    <property type="match status" value="2"/>
</dbReference>
<name>A0A0B2SKK7_GLYSO</name>
<feature type="domain" description="Peptidase S9 prolyl oligopeptidase catalytic" evidence="7">
    <location>
        <begin position="405"/>
        <end position="618"/>
    </location>
</feature>
<dbReference type="GO" id="GO:0009507">
    <property type="term" value="C:chloroplast"/>
    <property type="evidence" value="ECO:0007669"/>
    <property type="project" value="TreeGrafter"/>
</dbReference>
<dbReference type="GO" id="GO:0006508">
    <property type="term" value="P:proteolysis"/>
    <property type="evidence" value="ECO:0007669"/>
    <property type="project" value="UniProtKB-KW"/>
</dbReference>
<feature type="domain" description="Peptidase S9A N-terminal" evidence="8">
    <location>
        <begin position="3"/>
        <end position="145"/>
    </location>
</feature>
<dbReference type="Pfam" id="PF00326">
    <property type="entry name" value="Peptidase_S9"/>
    <property type="match status" value="1"/>
</dbReference>
<dbReference type="EC" id="3.4.21.-" evidence="6"/>
<evidence type="ECO:0000256" key="5">
    <source>
        <dbReference type="ARBA" id="ARBA00045448"/>
    </source>
</evidence>
<dbReference type="SUPFAM" id="SSF50993">
    <property type="entry name" value="Peptidase/esterase 'gauge' domain"/>
    <property type="match status" value="1"/>
</dbReference>
<dbReference type="InterPro" id="IPR029058">
    <property type="entry name" value="AB_hydrolase_fold"/>
</dbReference>
<sequence length="622" mass="69502">MADTVKLRSVLSSEMKARLPPSVSTPPERWGPWLYYQYIPEGKEYPVLCRSLETETGWLKNAVLRYGMTRSKREEILLDWNELAEKYGYVNVGSCRVSPDNNYLAYTLDISGGERFTLQIKDLRSGLIDPQLEVDGAVSLAWAQDAIFTENNSSFCVDITSTKDGKFITVYVIDSVNPSNGLQKICNRTSGVQYFVEHHSGLFYILTNAPIPDAEWSGQGYYLVRCRVEDVESAKFQSIILPDKDTSLCDKDIFNGYLVLFFTKKGLPLPCSLNLPMQIDFKMPDLIVDYDMSRHTCSIVHQEEVNCHSVGQSCIPTFVLNKNKSKIQEAHSDNKECATNFNSQRWKDFSHVYCCQRAEVISHDGERVPLTIAYSRESWKKGQSPGLLVGYGAYGEDLDKSWCSDRLSLLDRGWVVAFADVRGGGGPSWHKSGSGLNKLNSIFDFVSCGNYLVNEGYVQSDLLSAIGWSAGCLLVGAAVNMHPQLFRAAILKVPFLDVCNTLLDPSLPLTILDYEEFGNPQILSNFDSIFSYSPYDNIPQGSCFPSVLVTAAVNDSRQVGVWEGAKWVAKVRDSTWPNCSQNVIIKTSMIGGHFGEGGRYAQCDEAAYEYAFLMKAFGILNE</sequence>
<dbReference type="PANTHER" id="PTHR11757:SF12">
    <property type="entry name" value="PROLYL ENDOPEPTIDASE"/>
    <property type="match status" value="1"/>
</dbReference>
<dbReference type="InterPro" id="IPR023302">
    <property type="entry name" value="Pept_S9A_N"/>
</dbReference>
<dbReference type="AlphaFoldDB" id="A0A0B2SKK7"/>
<evidence type="ECO:0000259" key="7">
    <source>
        <dbReference type="Pfam" id="PF00326"/>
    </source>
</evidence>
<dbReference type="SUPFAM" id="SSF53474">
    <property type="entry name" value="alpha/beta-Hydrolases"/>
    <property type="match status" value="1"/>
</dbReference>
<evidence type="ECO:0000256" key="6">
    <source>
        <dbReference type="RuleBase" id="RU368024"/>
    </source>
</evidence>
<evidence type="ECO:0000256" key="3">
    <source>
        <dbReference type="ARBA" id="ARBA00022801"/>
    </source>
</evidence>
<dbReference type="Gene3D" id="3.40.50.1820">
    <property type="entry name" value="alpha/beta hydrolase"/>
    <property type="match status" value="1"/>
</dbReference>
<dbReference type="PANTHER" id="PTHR11757">
    <property type="entry name" value="PROTEASE FAMILY S9A OLIGOPEPTIDASE"/>
    <property type="match status" value="1"/>
</dbReference>
<accession>A0A0B2SKK7</accession>
<evidence type="ECO:0000313" key="9">
    <source>
        <dbReference type="EMBL" id="KHN44802.1"/>
    </source>
</evidence>
<dbReference type="InterPro" id="IPR002470">
    <property type="entry name" value="Peptidase_S9A"/>
</dbReference>
<evidence type="ECO:0000259" key="8">
    <source>
        <dbReference type="Pfam" id="PF02897"/>
    </source>
</evidence>
<dbReference type="EMBL" id="KN642972">
    <property type="protein sequence ID" value="KHN44802.1"/>
    <property type="molecule type" value="Genomic_DNA"/>
</dbReference>
<gene>
    <name evidence="9" type="ORF">glysoja_038977</name>
</gene>
<evidence type="ECO:0000256" key="1">
    <source>
        <dbReference type="ARBA" id="ARBA00005228"/>
    </source>
</evidence>
<evidence type="ECO:0000256" key="2">
    <source>
        <dbReference type="ARBA" id="ARBA00022670"/>
    </source>
</evidence>
<dbReference type="InterPro" id="IPR001375">
    <property type="entry name" value="Peptidase_S9_cat"/>
</dbReference>
<dbReference type="InterPro" id="IPR051543">
    <property type="entry name" value="Serine_Peptidase_S9A"/>
</dbReference>
<protein>
    <recommendedName>
        <fullName evidence="6">Prolyl endopeptidase</fullName>
        <ecNumber evidence="6">3.4.21.-</ecNumber>
    </recommendedName>
</protein>
<reference evidence="9" key="1">
    <citation type="submission" date="2014-07" db="EMBL/GenBank/DDBJ databases">
        <title>Identification of a novel salt tolerance gene in wild soybean by whole-genome sequencing.</title>
        <authorList>
            <person name="Lam H.-M."/>
            <person name="Qi X."/>
            <person name="Li M.-W."/>
            <person name="Liu X."/>
            <person name="Xie M."/>
            <person name="Ni M."/>
            <person name="Xu X."/>
        </authorList>
    </citation>
    <scope>NUCLEOTIDE SEQUENCE [LARGE SCALE GENOMIC DNA]</scope>
    <source>
        <tissue evidence="9">Root</tissue>
    </source>
</reference>
<dbReference type="Pfam" id="PF02897">
    <property type="entry name" value="Peptidase_S9_N"/>
    <property type="match status" value="1"/>
</dbReference>
<keyword evidence="4 6" id="KW-0720">Serine protease</keyword>
<comment type="similarity">
    <text evidence="1 6">Belongs to the peptidase S9A family.</text>
</comment>
<dbReference type="Proteomes" id="UP000053555">
    <property type="component" value="Unassembled WGS sequence"/>
</dbReference>
<dbReference type="GO" id="GO:0004252">
    <property type="term" value="F:serine-type endopeptidase activity"/>
    <property type="evidence" value="ECO:0007669"/>
    <property type="project" value="UniProtKB-UniRule"/>
</dbReference>
<proteinExistence type="inferred from homology"/>